<reference evidence="1" key="1">
    <citation type="submission" date="2017-04" db="EMBL/GenBank/DDBJ databases">
        <title>Genome deletions in a multicellular cyanobacterial endosymbiont for morphological adaptation in marine diatoms.</title>
        <authorList>
            <person name="Wang Y."/>
            <person name="Gao H."/>
            <person name="Li R."/>
            <person name="Xu X."/>
        </authorList>
    </citation>
    <scope>NUCLEOTIDE SEQUENCE</scope>
    <source>
        <strain evidence="1">FACHB 800</strain>
    </source>
</reference>
<proteinExistence type="predicted"/>
<protein>
    <submittedName>
        <fullName evidence="1">Uncharacterized protein</fullName>
    </submittedName>
</protein>
<dbReference type="RefSeq" id="WP_190601509.1">
    <property type="nucleotide sequence ID" value="NZ_JACJTT010000002.1"/>
</dbReference>
<accession>A0A975Y5X2</accession>
<name>A0A975Y5X2_9NOST</name>
<dbReference type="AlphaFoldDB" id="A0A975Y5X2"/>
<organism evidence="1 2">
    <name type="scientific">Richelia sinica FACHB-800</name>
    <dbReference type="NCBI Taxonomy" id="1357546"/>
    <lineage>
        <taxon>Bacteria</taxon>
        <taxon>Bacillati</taxon>
        <taxon>Cyanobacteriota</taxon>
        <taxon>Cyanophyceae</taxon>
        <taxon>Nostocales</taxon>
        <taxon>Nostocaceae</taxon>
        <taxon>Richelia</taxon>
    </lineage>
</organism>
<evidence type="ECO:0000313" key="2">
    <source>
        <dbReference type="Proteomes" id="UP000683511"/>
    </source>
</evidence>
<dbReference type="EMBL" id="CP021056">
    <property type="protein sequence ID" value="QXE24672.1"/>
    <property type="molecule type" value="Genomic_DNA"/>
</dbReference>
<dbReference type="Proteomes" id="UP000683511">
    <property type="component" value="Chromosome"/>
</dbReference>
<evidence type="ECO:0000313" key="1">
    <source>
        <dbReference type="EMBL" id="QXE24672.1"/>
    </source>
</evidence>
<dbReference type="KEGG" id="rsin:B6N60_03379"/>
<gene>
    <name evidence="1" type="ORF">B6N60_03379</name>
</gene>
<keyword evidence="2" id="KW-1185">Reference proteome</keyword>
<sequence>MVSPSNKIEIAYQDNLCQLSAIAVRGFIHSDFRTNMVVNQLINKVVGTGT</sequence>